<keyword evidence="6" id="KW-0539">Nucleus</keyword>
<gene>
    <name evidence="8" type="ORF">N7505_011491</name>
</gene>
<evidence type="ECO:0000313" key="9">
    <source>
        <dbReference type="Proteomes" id="UP001220256"/>
    </source>
</evidence>
<evidence type="ECO:0000259" key="7">
    <source>
        <dbReference type="PROSITE" id="PS50048"/>
    </source>
</evidence>
<dbReference type="InterPro" id="IPR050815">
    <property type="entry name" value="TF_fung"/>
</dbReference>
<evidence type="ECO:0000256" key="4">
    <source>
        <dbReference type="ARBA" id="ARBA00023125"/>
    </source>
</evidence>
<evidence type="ECO:0000256" key="2">
    <source>
        <dbReference type="ARBA" id="ARBA00022723"/>
    </source>
</evidence>
<reference evidence="8 9" key="1">
    <citation type="journal article" date="2023" name="IMA Fungus">
        <title>Comparative genomic study of the Penicillium genus elucidates a diverse pangenome and 15 lateral gene transfer events.</title>
        <authorList>
            <person name="Petersen C."/>
            <person name="Sorensen T."/>
            <person name="Nielsen M.R."/>
            <person name="Sondergaard T.E."/>
            <person name="Sorensen J.L."/>
            <person name="Fitzpatrick D.A."/>
            <person name="Frisvad J.C."/>
            <person name="Nielsen K.L."/>
        </authorList>
    </citation>
    <scope>NUCLEOTIDE SEQUENCE [LARGE SCALE GENOMIC DNA]</scope>
    <source>
        <strain evidence="8 9">IBT 3361</strain>
    </source>
</reference>
<sequence>MGSTEDERPSKRARQACEPCRRKKSRCPGEKPACSYCERLGQQCVYAGTEIGEEGLGYSQKLMEQRISGIEGKLEQLMEYITRPASHHLPSPVVPESNPQIPELAPPASPSIVGSSGVPDAELYLTFCNAQPFLLFPHRSSLASLGKRDPELLLAIEALGVRFKGPGAIDQEIQLDIKRKTEKACQMAMMRLASGTVELSTIQTLCLLSILEFTAGHIIRAGSYTRLATYLMGNLRINGLESLSNLETERDERKLCHVSLIMLKNLHGSLHPPKDSLDLLAEPGEIVSPLGAMIFNKEIARGTSGDSKPDIGINGSSVYTSELWAMACNYAASHVGVDAHPPWSPNSDYAMINFRHCEHESLMPLRFRLHASRFQDYPPPNFRLIVTTGAHGYSSRQCVAIVATIYLQHSFVEDQAFNRKAQTGFEKCLRFLRNMGHRWPHVDRQVRQLQQLRDSVSPAGLMTDNVAPGRSNSRQTWSVNLQLLWKILVYSHASNLSDPGGDIFGPELAKDSVGCSGDPSAGDITERDFALIGSAGISGHKTVAPECVTYPPEQTEDPIQTPSQMSPRMEYPGLLGDPNIEFSGGDTLFLQLQDYGRAFEDWLSVNPT</sequence>
<dbReference type="CDD" id="cd12148">
    <property type="entry name" value="fungal_TF_MHR"/>
    <property type="match status" value="1"/>
</dbReference>
<evidence type="ECO:0000256" key="5">
    <source>
        <dbReference type="ARBA" id="ARBA00023163"/>
    </source>
</evidence>
<dbReference type="PANTHER" id="PTHR47338">
    <property type="entry name" value="ZN(II)2CYS6 TRANSCRIPTION FACTOR (EUROFUNG)-RELATED"/>
    <property type="match status" value="1"/>
</dbReference>
<name>A0ABQ8W6M7_PENCH</name>
<evidence type="ECO:0000256" key="1">
    <source>
        <dbReference type="ARBA" id="ARBA00004123"/>
    </source>
</evidence>
<feature type="domain" description="Zn(2)-C6 fungal-type" evidence="7">
    <location>
        <begin position="16"/>
        <end position="46"/>
    </location>
</feature>
<organism evidence="8 9">
    <name type="scientific">Penicillium chrysogenum</name>
    <name type="common">Penicillium notatum</name>
    <dbReference type="NCBI Taxonomy" id="5076"/>
    <lineage>
        <taxon>Eukaryota</taxon>
        <taxon>Fungi</taxon>
        <taxon>Dikarya</taxon>
        <taxon>Ascomycota</taxon>
        <taxon>Pezizomycotina</taxon>
        <taxon>Eurotiomycetes</taxon>
        <taxon>Eurotiomycetidae</taxon>
        <taxon>Eurotiales</taxon>
        <taxon>Aspergillaceae</taxon>
        <taxon>Penicillium</taxon>
        <taxon>Penicillium chrysogenum species complex</taxon>
    </lineage>
</organism>
<dbReference type="Gene3D" id="4.10.240.10">
    <property type="entry name" value="Zn(2)-C6 fungal-type DNA-binding domain"/>
    <property type="match status" value="1"/>
</dbReference>
<dbReference type="InterPro" id="IPR001138">
    <property type="entry name" value="Zn2Cys6_DnaBD"/>
</dbReference>
<evidence type="ECO:0000313" key="8">
    <source>
        <dbReference type="EMBL" id="KAJ5256340.1"/>
    </source>
</evidence>
<evidence type="ECO:0000256" key="6">
    <source>
        <dbReference type="ARBA" id="ARBA00023242"/>
    </source>
</evidence>
<dbReference type="SMART" id="SM00066">
    <property type="entry name" value="GAL4"/>
    <property type="match status" value="1"/>
</dbReference>
<keyword evidence="9" id="KW-1185">Reference proteome</keyword>
<comment type="subcellular location">
    <subcellularLocation>
        <location evidence="1">Nucleus</location>
    </subcellularLocation>
</comment>
<dbReference type="InterPro" id="IPR036864">
    <property type="entry name" value="Zn2-C6_fun-type_DNA-bd_sf"/>
</dbReference>
<accession>A0ABQ8W6M7</accession>
<keyword evidence="2" id="KW-0479">Metal-binding</keyword>
<proteinExistence type="predicted"/>
<keyword evidence="3" id="KW-0805">Transcription regulation</keyword>
<dbReference type="PANTHER" id="PTHR47338:SF9">
    <property type="entry name" value="ZN(II)2CYS6 TRANSCRIPTION FACTOR (EUROFUNG)"/>
    <property type="match status" value="1"/>
</dbReference>
<dbReference type="CDD" id="cd00067">
    <property type="entry name" value="GAL4"/>
    <property type="match status" value="1"/>
</dbReference>
<keyword evidence="4" id="KW-0238">DNA-binding</keyword>
<evidence type="ECO:0000256" key="3">
    <source>
        <dbReference type="ARBA" id="ARBA00023015"/>
    </source>
</evidence>
<dbReference type="Proteomes" id="UP001220256">
    <property type="component" value="Unassembled WGS sequence"/>
</dbReference>
<dbReference type="PROSITE" id="PS50048">
    <property type="entry name" value="ZN2_CY6_FUNGAL_2"/>
    <property type="match status" value="1"/>
</dbReference>
<dbReference type="Pfam" id="PF00172">
    <property type="entry name" value="Zn_clus"/>
    <property type="match status" value="1"/>
</dbReference>
<dbReference type="PROSITE" id="PS00463">
    <property type="entry name" value="ZN2_CY6_FUNGAL_1"/>
    <property type="match status" value="1"/>
</dbReference>
<comment type="caution">
    <text evidence="8">The sequence shown here is derived from an EMBL/GenBank/DDBJ whole genome shotgun (WGS) entry which is preliminary data.</text>
</comment>
<protein>
    <recommendedName>
        <fullName evidence="7">Zn(2)-C6 fungal-type domain-containing protein</fullName>
    </recommendedName>
</protein>
<dbReference type="EMBL" id="JAPVEB010000010">
    <property type="protein sequence ID" value="KAJ5256340.1"/>
    <property type="molecule type" value="Genomic_DNA"/>
</dbReference>
<dbReference type="SUPFAM" id="SSF57701">
    <property type="entry name" value="Zn2/Cys6 DNA-binding domain"/>
    <property type="match status" value="1"/>
</dbReference>
<keyword evidence="5" id="KW-0804">Transcription</keyword>